<comment type="caution">
    <text evidence="1">The sequence shown here is derived from an EMBL/GenBank/DDBJ whole genome shotgun (WGS) entry which is preliminary data.</text>
</comment>
<accession>A0AAV5JYD2</accession>
<dbReference type="Proteomes" id="UP001054252">
    <property type="component" value="Unassembled WGS sequence"/>
</dbReference>
<gene>
    <name evidence="1" type="ORF">SLEP1_g27024</name>
</gene>
<name>A0AAV5JYD2_9ROSI</name>
<dbReference type="AlphaFoldDB" id="A0AAV5JYD2"/>
<reference evidence="1 2" key="1">
    <citation type="journal article" date="2021" name="Commun. Biol.">
        <title>The genome of Shorea leprosula (Dipterocarpaceae) highlights the ecological relevance of drought in aseasonal tropical rainforests.</title>
        <authorList>
            <person name="Ng K.K.S."/>
            <person name="Kobayashi M.J."/>
            <person name="Fawcett J.A."/>
            <person name="Hatakeyama M."/>
            <person name="Paape T."/>
            <person name="Ng C.H."/>
            <person name="Ang C.C."/>
            <person name="Tnah L.H."/>
            <person name="Lee C.T."/>
            <person name="Nishiyama T."/>
            <person name="Sese J."/>
            <person name="O'Brien M.J."/>
            <person name="Copetti D."/>
            <person name="Mohd Noor M.I."/>
            <person name="Ong R.C."/>
            <person name="Putra M."/>
            <person name="Sireger I.Z."/>
            <person name="Indrioko S."/>
            <person name="Kosugi Y."/>
            <person name="Izuno A."/>
            <person name="Isagi Y."/>
            <person name="Lee S.L."/>
            <person name="Shimizu K.K."/>
        </authorList>
    </citation>
    <scope>NUCLEOTIDE SEQUENCE [LARGE SCALE GENOMIC DNA]</scope>
    <source>
        <strain evidence="1">214</strain>
    </source>
</reference>
<proteinExistence type="predicted"/>
<keyword evidence="2" id="KW-1185">Reference proteome</keyword>
<evidence type="ECO:0000313" key="2">
    <source>
        <dbReference type="Proteomes" id="UP001054252"/>
    </source>
</evidence>
<dbReference type="EMBL" id="BPVZ01000045">
    <property type="protein sequence ID" value="GKV16372.1"/>
    <property type="molecule type" value="Genomic_DNA"/>
</dbReference>
<organism evidence="1 2">
    <name type="scientific">Rubroshorea leprosula</name>
    <dbReference type="NCBI Taxonomy" id="152421"/>
    <lineage>
        <taxon>Eukaryota</taxon>
        <taxon>Viridiplantae</taxon>
        <taxon>Streptophyta</taxon>
        <taxon>Embryophyta</taxon>
        <taxon>Tracheophyta</taxon>
        <taxon>Spermatophyta</taxon>
        <taxon>Magnoliopsida</taxon>
        <taxon>eudicotyledons</taxon>
        <taxon>Gunneridae</taxon>
        <taxon>Pentapetalae</taxon>
        <taxon>rosids</taxon>
        <taxon>malvids</taxon>
        <taxon>Malvales</taxon>
        <taxon>Dipterocarpaceae</taxon>
        <taxon>Rubroshorea</taxon>
    </lineage>
</organism>
<sequence>MVIRANSLAKCTKLLENKYSFILSTDLYNHRNINIFNP</sequence>
<protein>
    <submittedName>
        <fullName evidence="1">Uncharacterized protein</fullName>
    </submittedName>
</protein>
<evidence type="ECO:0000313" key="1">
    <source>
        <dbReference type="EMBL" id="GKV16372.1"/>
    </source>
</evidence>